<evidence type="ECO:0008006" key="3">
    <source>
        <dbReference type="Google" id="ProtNLM"/>
    </source>
</evidence>
<dbReference type="Proteomes" id="UP001621964">
    <property type="component" value="Unassembled WGS sequence"/>
</dbReference>
<dbReference type="RefSeq" id="WP_405385604.1">
    <property type="nucleotide sequence ID" value="NZ_JBJGEB010000003.1"/>
</dbReference>
<keyword evidence="2" id="KW-1185">Reference proteome</keyword>
<accession>A0ABW8Q293</accession>
<reference evidence="1 2" key="1">
    <citation type="submission" date="2024-11" db="EMBL/GenBank/DDBJ databases">
        <authorList>
            <person name="Mikucki A.G."/>
            <person name="Kahler C.M."/>
        </authorList>
    </citation>
    <scope>NUCLEOTIDE SEQUENCE [LARGE SCALE GENOMIC DNA]</scope>
    <source>
        <strain evidence="1 2">EXNM717</strain>
    </source>
</reference>
<dbReference type="EMBL" id="JBJGEB010000003">
    <property type="protein sequence ID" value="MFK7641647.1"/>
    <property type="molecule type" value="Genomic_DNA"/>
</dbReference>
<organism evidence="1 2">
    <name type="scientific">Neisseria oralis</name>
    <dbReference type="NCBI Taxonomy" id="1107316"/>
    <lineage>
        <taxon>Bacteria</taxon>
        <taxon>Pseudomonadati</taxon>
        <taxon>Pseudomonadota</taxon>
        <taxon>Betaproteobacteria</taxon>
        <taxon>Neisseriales</taxon>
        <taxon>Neisseriaceae</taxon>
        <taxon>Neisseria</taxon>
    </lineage>
</organism>
<comment type="caution">
    <text evidence="1">The sequence shown here is derived from an EMBL/GenBank/DDBJ whole genome shotgun (WGS) entry which is preliminary data.</text>
</comment>
<evidence type="ECO:0000313" key="1">
    <source>
        <dbReference type="EMBL" id="MFK7641647.1"/>
    </source>
</evidence>
<sequence length="54" mass="6285">MQVLTQHELEAVSGGGKHHHHHHHHHGYYWGCYPAPAPIPVVIEYPRFYGFRVC</sequence>
<name>A0ABW8Q293_9NEIS</name>
<protein>
    <recommendedName>
        <fullName evidence="3">Bacteriocin</fullName>
    </recommendedName>
</protein>
<proteinExistence type="predicted"/>
<evidence type="ECO:0000313" key="2">
    <source>
        <dbReference type="Proteomes" id="UP001621964"/>
    </source>
</evidence>
<gene>
    <name evidence="1" type="ORF">ACI43T_03930</name>
</gene>